<feature type="compositionally biased region" description="Polar residues" evidence="4">
    <location>
        <begin position="730"/>
        <end position="740"/>
    </location>
</feature>
<dbReference type="FunFam" id="3.30.450.200:FF:000003">
    <property type="entry name" value="DENN domain containing 1A"/>
    <property type="match status" value="1"/>
</dbReference>
<feature type="compositionally biased region" description="Polar residues" evidence="4">
    <location>
        <begin position="511"/>
        <end position="523"/>
    </location>
</feature>
<dbReference type="InterPro" id="IPR001194">
    <property type="entry name" value="cDENN_dom"/>
</dbReference>
<reference evidence="6" key="1">
    <citation type="submission" date="2020-08" db="EMBL/GenBank/DDBJ databases">
        <title>Genome sequencing and assembly of the red palm weevil Rhynchophorus ferrugineus.</title>
        <authorList>
            <person name="Dias G.B."/>
            <person name="Bergman C.M."/>
            <person name="Manee M."/>
        </authorList>
    </citation>
    <scope>NUCLEOTIDE SEQUENCE</scope>
    <source>
        <strain evidence="6">AA-2017</strain>
        <tissue evidence="6">Whole larva</tissue>
    </source>
</reference>
<dbReference type="SMART" id="SM00801">
    <property type="entry name" value="dDENN"/>
    <property type="match status" value="1"/>
</dbReference>
<evidence type="ECO:0000313" key="6">
    <source>
        <dbReference type="EMBL" id="KAF7265299.1"/>
    </source>
</evidence>
<dbReference type="InterPro" id="IPR005112">
    <property type="entry name" value="dDENN_dom"/>
</dbReference>
<feature type="region of interest" description="Disordered" evidence="4">
    <location>
        <begin position="572"/>
        <end position="602"/>
    </location>
</feature>
<gene>
    <name evidence="6" type="ORF">GWI33_021288</name>
</gene>
<keyword evidence="7" id="KW-1185">Reference proteome</keyword>
<protein>
    <recommendedName>
        <fullName evidence="5">UDENN domain-containing protein</fullName>
    </recommendedName>
</protein>
<feature type="region of interest" description="Disordered" evidence="4">
    <location>
        <begin position="780"/>
        <end position="811"/>
    </location>
</feature>
<dbReference type="GO" id="GO:0030136">
    <property type="term" value="C:clathrin-coated vesicle"/>
    <property type="evidence" value="ECO:0007669"/>
    <property type="project" value="UniProtKB-SubCell"/>
</dbReference>
<keyword evidence="3" id="KW-0968">Cytoplasmic vesicle</keyword>
<accession>A0A834HNZ3</accession>
<dbReference type="PANTHER" id="PTHR13196">
    <property type="entry name" value="DENN DOMAIN-CONTAINING"/>
    <property type="match status" value="1"/>
</dbReference>
<dbReference type="Proteomes" id="UP000625711">
    <property type="component" value="Unassembled WGS sequence"/>
</dbReference>
<dbReference type="Pfam" id="PF02141">
    <property type="entry name" value="DENN"/>
    <property type="match status" value="1"/>
</dbReference>
<comment type="caution">
    <text evidence="6">The sequence shown here is derived from an EMBL/GenBank/DDBJ whole genome shotgun (WGS) entry which is preliminary data.</text>
</comment>
<feature type="region of interest" description="Disordered" evidence="4">
    <location>
        <begin position="511"/>
        <end position="537"/>
    </location>
</feature>
<dbReference type="SMART" id="SM00799">
    <property type="entry name" value="DENN"/>
    <property type="match status" value="1"/>
</dbReference>
<evidence type="ECO:0000259" key="5">
    <source>
        <dbReference type="PROSITE" id="PS50211"/>
    </source>
</evidence>
<dbReference type="GO" id="GO:0005085">
    <property type="term" value="F:guanyl-nucleotide exchange factor activity"/>
    <property type="evidence" value="ECO:0007669"/>
    <property type="project" value="UniProtKB-KW"/>
</dbReference>
<dbReference type="InterPro" id="IPR005113">
    <property type="entry name" value="uDENN_dom"/>
</dbReference>
<dbReference type="SMART" id="SM00800">
    <property type="entry name" value="uDENN"/>
    <property type="match status" value="1"/>
</dbReference>
<comment type="subcellular location">
    <subcellularLocation>
        <location evidence="1">Cytoplasmic vesicle</location>
        <location evidence="1">Clathrin-coated vesicle</location>
    </subcellularLocation>
</comment>
<dbReference type="Pfam" id="PF03456">
    <property type="entry name" value="uDENN"/>
    <property type="match status" value="1"/>
</dbReference>
<evidence type="ECO:0000256" key="1">
    <source>
        <dbReference type="ARBA" id="ARBA00004132"/>
    </source>
</evidence>
<dbReference type="FunFam" id="3.40.50.11500:FF:000001">
    <property type="entry name" value="Putative DENN domain-containing protein 1A"/>
    <property type="match status" value="1"/>
</dbReference>
<evidence type="ECO:0000256" key="2">
    <source>
        <dbReference type="ARBA" id="ARBA00022658"/>
    </source>
</evidence>
<dbReference type="Gene3D" id="3.40.50.11500">
    <property type="match status" value="1"/>
</dbReference>
<feature type="region of interest" description="Disordered" evidence="4">
    <location>
        <begin position="451"/>
        <end position="490"/>
    </location>
</feature>
<dbReference type="OrthoDB" id="206724at2759"/>
<keyword evidence="2" id="KW-0344">Guanine-nucleotide releasing factor</keyword>
<dbReference type="Gene3D" id="3.30.450.200">
    <property type="match status" value="1"/>
</dbReference>
<dbReference type="InterPro" id="IPR043153">
    <property type="entry name" value="DENN_C"/>
</dbReference>
<dbReference type="InterPro" id="IPR040032">
    <property type="entry name" value="DENND1A/B/C"/>
</dbReference>
<feature type="region of interest" description="Disordered" evidence="4">
    <location>
        <begin position="703"/>
        <end position="740"/>
    </location>
</feature>
<dbReference type="GO" id="GO:1901981">
    <property type="term" value="F:phosphatidylinositol phosphate binding"/>
    <property type="evidence" value="ECO:0007669"/>
    <property type="project" value="TreeGrafter"/>
</dbReference>
<dbReference type="PANTHER" id="PTHR13196:SF14">
    <property type="entry name" value="UDENN DOMAIN-CONTAINING PROTEIN"/>
    <property type="match status" value="1"/>
</dbReference>
<dbReference type="GO" id="GO:0005829">
    <property type="term" value="C:cytosol"/>
    <property type="evidence" value="ECO:0007669"/>
    <property type="project" value="TreeGrafter"/>
</dbReference>
<feature type="compositionally biased region" description="Low complexity" evidence="4">
    <location>
        <begin position="714"/>
        <end position="729"/>
    </location>
</feature>
<sequence length="811" mass="91344">MSSRIRENVKHFFECFCEVVPPSENKEAWIIQQYPDKYKDQDSLKSVPQFAYPYKFENTVIQHYSFVLTDLEGKWTFGFCRHDPKSETAIVILSYLPWHQAFYKFLDTTAVLMHSSRTEDLSEFLSTVYNTKIVEPGKEFAISFNRGQSTFIVDVPRPFQLPSIPENRNLTEYYNAVDINNMMLIFASMLYERRIIFTSKQLKRLSACVQSANDIIYPMIWQHIFIPVLPQSLVECLLAPMPFLIGVPEDVFKKVIRSEIGDVVVLDADSNTVDTPFDDLNNLPQDVITSLRKQLRNKSAVLGDGVSRAFLRALVQLIGGYRDALKFQAGQKVTFDEERFIETRPVSLQPFLRKMLQLQIFQQFIEERLMMLNTGRGFSDEFEFELENYSAKSGSKLKQQYKEWTSTMKKEGSAFFKSVKEKANPAMKSAVKTVKDSGKGMKSAYKGFRSKLKDGSSGLGSHPLENGDNKPRSAPNSPTGKRRTLGGLTAPVATYRKEASLALKNANLQRSYSPLSSGSQPQTPDVLDTPRSGSPIEIPRIDLMNEMQDLFPFNLDTPPVDRSLKPVRSLENFKNSSSPLGSPERWPQPPPRPSLPPMSSLTSCQSRFYPTSTHRDTQNLLQSPLEGPVLSPPYVPPRKPPQEDFFATAKPVVVGGGHSENGDPVFYVTNKNVVDVVKLIPPVQCSPSRRKQTDDTEDLIRLDSASDLDDFDPLKTPSSASSYSTPTHSQAPPLSVSNPLYNSSYENHALKANGGLTPSTFNRQDQDLLQEYGLDFNFSAMQSGQPSQSEFDTFSPPSNVVKSQGQWTKFE</sequence>
<dbReference type="InterPro" id="IPR037516">
    <property type="entry name" value="Tripartite_DENN"/>
</dbReference>
<dbReference type="Gene3D" id="6.10.140.1000">
    <property type="match status" value="1"/>
</dbReference>
<dbReference type="AlphaFoldDB" id="A0A834HNZ3"/>
<evidence type="ECO:0000256" key="4">
    <source>
        <dbReference type="SAM" id="MobiDB-lite"/>
    </source>
</evidence>
<dbReference type="GO" id="GO:0006897">
    <property type="term" value="P:endocytosis"/>
    <property type="evidence" value="ECO:0007669"/>
    <property type="project" value="TreeGrafter"/>
</dbReference>
<evidence type="ECO:0000313" key="7">
    <source>
        <dbReference type="Proteomes" id="UP000625711"/>
    </source>
</evidence>
<feature type="domain" description="UDENN" evidence="5">
    <location>
        <begin position="12"/>
        <end position="375"/>
    </location>
</feature>
<dbReference type="Pfam" id="PF03455">
    <property type="entry name" value="dDENN"/>
    <property type="match status" value="1"/>
</dbReference>
<dbReference type="GO" id="GO:0032456">
    <property type="term" value="P:endocytic recycling"/>
    <property type="evidence" value="ECO:0007669"/>
    <property type="project" value="TreeGrafter"/>
</dbReference>
<feature type="compositionally biased region" description="Pro residues" evidence="4">
    <location>
        <begin position="586"/>
        <end position="596"/>
    </location>
</feature>
<dbReference type="EMBL" id="JAACXV010014634">
    <property type="protein sequence ID" value="KAF7265299.1"/>
    <property type="molecule type" value="Genomic_DNA"/>
</dbReference>
<proteinExistence type="predicted"/>
<evidence type="ECO:0000256" key="3">
    <source>
        <dbReference type="ARBA" id="ARBA00023329"/>
    </source>
</evidence>
<organism evidence="6 7">
    <name type="scientific">Rhynchophorus ferrugineus</name>
    <name type="common">Red palm weevil</name>
    <name type="synonym">Curculio ferrugineus</name>
    <dbReference type="NCBI Taxonomy" id="354439"/>
    <lineage>
        <taxon>Eukaryota</taxon>
        <taxon>Metazoa</taxon>
        <taxon>Ecdysozoa</taxon>
        <taxon>Arthropoda</taxon>
        <taxon>Hexapoda</taxon>
        <taxon>Insecta</taxon>
        <taxon>Pterygota</taxon>
        <taxon>Neoptera</taxon>
        <taxon>Endopterygota</taxon>
        <taxon>Coleoptera</taxon>
        <taxon>Polyphaga</taxon>
        <taxon>Cucujiformia</taxon>
        <taxon>Curculionidae</taxon>
        <taxon>Dryophthorinae</taxon>
        <taxon>Rhynchophorus</taxon>
    </lineage>
</organism>
<dbReference type="PROSITE" id="PS50211">
    <property type="entry name" value="DENN"/>
    <property type="match status" value="1"/>
</dbReference>
<name>A0A834HNZ3_RHYFE</name>